<reference evidence="2" key="1">
    <citation type="journal article" date="2019" name="Int. J. Syst. Evol. Microbiol.">
        <title>The Global Catalogue of Microorganisms (GCM) 10K type strain sequencing project: providing services to taxonomists for standard genome sequencing and annotation.</title>
        <authorList>
            <consortium name="The Broad Institute Genomics Platform"/>
            <consortium name="The Broad Institute Genome Sequencing Center for Infectious Disease"/>
            <person name="Wu L."/>
            <person name="Ma J."/>
        </authorList>
    </citation>
    <scope>NUCLEOTIDE SEQUENCE [LARGE SCALE GENOMIC DNA]</scope>
    <source>
        <strain evidence="2">CCUG 59189</strain>
    </source>
</reference>
<dbReference type="Pfam" id="PF01976">
    <property type="entry name" value="DUF116"/>
    <property type="match status" value="1"/>
</dbReference>
<accession>A0ABW3S488</accession>
<sequence>MNPMTPRASMTPEVITYALPENASGSDAFYHDVSQLADELLETTKGEKAVSDFVSFTAEHELELMSNQVYVLEFLMIGVLWRSYGKQAAAFHLRGTSLLTRIYRLRSKGKQQREAVNRVKGFLNTTVLAKAGTTELNIHPDHFGKLIRWLAATGEFEEECKRLNIWKAYLLSKPLNESISFLERAIRLTDWFERRSVIVLGCYTPNVDSFREHHAQSLKWKENLIFCTRGRVEYHLNMVGAELMNRAFRDCFLQTKEKKVLLPICMRLRGEIGCRAVRVEDGYACTGCVKECQVNQMTVLGKEKQFQVRIIPHASTAFEQLDDRRKGEIGIIGIACVLQLISGGYKAKSLGFEPQCVLLNYCGCARHWHPDGIVTHINLNRLKSLLES</sequence>
<dbReference type="RefSeq" id="WP_379321419.1">
    <property type="nucleotide sequence ID" value="NZ_JBHTLM010000023.1"/>
</dbReference>
<dbReference type="EMBL" id="JBHTLM010000023">
    <property type="protein sequence ID" value="MFD1178990.1"/>
    <property type="molecule type" value="Genomic_DNA"/>
</dbReference>
<name>A0ABW3S488_9BACL</name>
<dbReference type="Proteomes" id="UP001597262">
    <property type="component" value="Unassembled WGS sequence"/>
</dbReference>
<comment type="caution">
    <text evidence="1">The sequence shown here is derived from an EMBL/GenBank/DDBJ whole genome shotgun (WGS) entry which is preliminary data.</text>
</comment>
<evidence type="ECO:0000313" key="1">
    <source>
        <dbReference type="EMBL" id="MFD1178990.1"/>
    </source>
</evidence>
<organism evidence="1 2">
    <name type="scientific">Paenibacillus puldeungensis</name>
    <dbReference type="NCBI Taxonomy" id="696536"/>
    <lineage>
        <taxon>Bacteria</taxon>
        <taxon>Bacillati</taxon>
        <taxon>Bacillota</taxon>
        <taxon>Bacilli</taxon>
        <taxon>Bacillales</taxon>
        <taxon>Paenibacillaceae</taxon>
        <taxon>Paenibacillus</taxon>
    </lineage>
</organism>
<protein>
    <submittedName>
        <fullName evidence="1">DUF116 domain-containing protein</fullName>
    </submittedName>
</protein>
<proteinExistence type="predicted"/>
<dbReference type="InterPro" id="IPR002829">
    <property type="entry name" value="DUF116"/>
</dbReference>
<keyword evidence="2" id="KW-1185">Reference proteome</keyword>
<gene>
    <name evidence="1" type="ORF">ACFQ3W_22180</name>
</gene>
<evidence type="ECO:0000313" key="2">
    <source>
        <dbReference type="Proteomes" id="UP001597262"/>
    </source>
</evidence>